<accession>A0A090MKF3</accession>
<sequence>MFTLSTGQYDSLAHTWPFLPCRHAAVEEEQVAPFREDDFDQSSEGDYPQGATRCCFLARNRNGKLKDLLAPEISSRLPWNIIHYQTSI</sequence>
<gene>
    <name evidence="1" type="ORF">BN850_0119850</name>
</gene>
<comment type="caution">
    <text evidence="1">The sequence shown here is derived from an EMBL/GenBank/DDBJ whole genome shotgun (WGS) entry which is preliminary data.</text>
</comment>
<dbReference type="EMBL" id="CBMI010004319">
    <property type="protein sequence ID" value="CEG05527.1"/>
    <property type="molecule type" value="Genomic_DNA"/>
</dbReference>
<name>A0A090MKF3_9HYPO</name>
<dbReference type="AlphaFoldDB" id="A0A090MKF3"/>
<evidence type="ECO:0000313" key="1">
    <source>
        <dbReference type="EMBL" id="CEG05527.1"/>
    </source>
</evidence>
<organism evidence="1">
    <name type="scientific">Fusarium clavum</name>
    <dbReference type="NCBI Taxonomy" id="2594811"/>
    <lineage>
        <taxon>Eukaryota</taxon>
        <taxon>Fungi</taxon>
        <taxon>Dikarya</taxon>
        <taxon>Ascomycota</taxon>
        <taxon>Pezizomycotina</taxon>
        <taxon>Sordariomycetes</taxon>
        <taxon>Hypocreomycetidae</taxon>
        <taxon>Hypocreales</taxon>
        <taxon>Nectriaceae</taxon>
        <taxon>Fusarium</taxon>
        <taxon>Fusarium incarnatum-equiseti species complex</taxon>
    </lineage>
</organism>
<protein>
    <submittedName>
        <fullName evidence="1">WGS project CBMI000000000 data, contig CS3069_c004321</fullName>
    </submittedName>
</protein>
<reference evidence="1" key="1">
    <citation type="submission" date="2013-05" db="EMBL/GenBank/DDBJ databases">
        <title>Draft genome sequences of six wheat associated Fusarium spp. isolates.</title>
        <authorList>
            <person name="Moolhuijzen P.M."/>
            <person name="Manners J.M."/>
            <person name="Wilcox S."/>
            <person name="Bellgard M.I."/>
            <person name="Gardiner D.M."/>
        </authorList>
    </citation>
    <scope>NUCLEOTIDE SEQUENCE</scope>
    <source>
        <strain evidence="1">CS3069</strain>
    </source>
</reference>
<proteinExistence type="predicted"/>